<keyword evidence="3" id="KW-0804">Transcription</keyword>
<dbReference type="PANTHER" id="PTHR30055:SF234">
    <property type="entry name" value="HTH-TYPE TRANSCRIPTIONAL REGULATOR BETI"/>
    <property type="match status" value="1"/>
</dbReference>
<organism evidence="5 6">
    <name type="scientific">Geodermatophilus amargosae</name>
    <dbReference type="NCBI Taxonomy" id="1296565"/>
    <lineage>
        <taxon>Bacteria</taxon>
        <taxon>Bacillati</taxon>
        <taxon>Actinomycetota</taxon>
        <taxon>Actinomycetes</taxon>
        <taxon>Geodermatophilales</taxon>
        <taxon>Geodermatophilaceae</taxon>
        <taxon>Geodermatophilus</taxon>
    </lineage>
</organism>
<evidence type="ECO:0000313" key="5">
    <source>
        <dbReference type="EMBL" id="SFU07795.1"/>
    </source>
</evidence>
<dbReference type="InterPro" id="IPR009057">
    <property type="entry name" value="Homeodomain-like_sf"/>
</dbReference>
<dbReference type="InterPro" id="IPR036271">
    <property type="entry name" value="Tet_transcr_reg_TetR-rel_C_sf"/>
</dbReference>
<keyword evidence="1" id="KW-0805">Transcription regulation</keyword>
<evidence type="ECO:0000256" key="2">
    <source>
        <dbReference type="ARBA" id="ARBA00023125"/>
    </source>
</evidence>
<dbReference type="RefSeq" id="WP_245785017.1">
    <property type="nucleotide sequence ID" value="NZ_FPBA01000038.1"/>
</dbReference>
<keyword evidence="2" id="KW-0238">DNA-binding</keyword>
<dbReference type="EMBL" id="FPBA01000038">
    <property type="protein sequence ID" value="SFU07795.1"/>
    <property type="molecule type" value="Genomic_DNA"/>
</dbReference>
<protein>
    <submittedName>
        <fullName evidence="5">Transcriptional regulator, TetR family</fullName>
    </submittedName>
</protein>
<dbReference type="GO" id="GO:0003700">
    <property type="term" value="F:DNA-binding transcription factor activity"/>
    <property type="evidence" value="ECO:0007669"/>
    <property type="project" value="TreeGrafter"/>
</dbReference>
<evidence type="ECO:0000256" key="3">
    <source>
        <dbReference type="ARBA" id="ARBA00023163"/>
    </source>
</evidence>
<dbReference type="Gene3D" id="1.10.357.10">
    <property type="entry name" value="Tetracycline Repressor, domain 2"/>
    <property type="match status" value="1"/>
</dbReference>
<accession>A0A1I7D865</accession>
<dbReference type="GO" id="GO:0000976">
    <property type="term" value="F:transcription cis-regulatory region binding"/>
    <property type="evidence" value="ECO:0007669"/>
    <property type="project" value="TreeGrafter"/>
</dbReference>
<dbReference type="PANTHER" id="PTHR30055">
    <property type="entry name" value="HTH-TYPE TRANSCRIPTIONAL REGULATOR RUTR"/>
    <property type="match status" value="1"/>
</dbReference>
<dbReference type="SUPFAM" id="SSF48498">
    <property type="entry name" value="Tetracyclin repressor-like, C-terminal domain"/>
    <property type="match status" value="1"/>
</dbReference>
<dbReference type="Pfam" id="PF00440">
    <property type="entry name" value="TetR_N"/>
    <property type="match status" value="1"/>
</dbReference>
<evidence type="ECO:0000259" key="4">
    <source>
        <dbReference type="Pfam" id="PF00440"/>
    </source>
</evidence>
<evidence type="ECO:0000256" key="1">
    <source>
        <dbReference type="ARBA" id="ARBA00023015"/>
    </source>
</evidence>
<sequence>MTTTEMVGGTGERRLTVRQAQLLDQLTEVFLAEGFAGFTLEDLAVRLHCSKTTLYALADSKEQLAVRVVRHFFRRATAAVEARTAGESDPARQVTAYLEAVAVELTPASRAFHRDLEAFPPGRAVYEHNTAAAAERVTAMIAEGVAAGRFREVHPGLVADTVTTLMSRIGRGDTARATGLDDATAYRELAALLLHGISR</sequence>
<dbReference type="STRING" id="1296565.SAMN05660657_05442"/>
<dbReference type="AlphaFoldDB" id="A0A1I7D865"/>
<reference evidence="6" key="1">
    <citation type="submission" date="2016-10" db="EMBL/GenBank/DDBJ databases">
        <authorList>
            <person name="Varghese N."/>
            <person name="Submissions S."/>
        </authorList>
    </citation>
    <scope>NUCLEOTIDE SEQUENCE [LARGE SCALE GENOMIC DNA]</scope>
    <source>
        <strain evidence="6">DSM 46136</strain>
    </source>
</reference>
<dbReference type="Gene3D" id="1.10.10.60">
    <property type="entry name" value="Homeodomain-like"/>
    <property type="match status" value="1"/>
</dbReference>
<dbReference type="InterPro" id="IPR001647">
    <property type="entry name" value="HTH_TetR"/>
</dbReference>
<keyword evidence="6" id="KW-1185">Reference proteome</keyword>
<name>A0A1I7D865_9ACTN</name>
<gene>
    <name evidence="5" type="ORF">SAMN05660657_05442</name>
</gene>
<evidence type="ECO:0000313" key="6">
    <source>
        <dbReference type="Proteomes" id="UP000199546"/>
    </source>
</evidence>
<dbReference type="InterPro" id="IPR050109">
    <property type="entry name" value="HTH-type_TetR-like_transc_reg"/>
</dbReference>
<dbReference type="SUPFAM" id="SSF46689">
    <property type="entry name" value="Homeodomain-like"/>
    <property type="match status" value="1"/>
</dbReference>
<dbReference type="Proteomes" id="UP000199546">
    <property type="component" value="Unassembled WGS sequence"/>
</dbReference>
<proteinExistence type="predicted"/>
<feature type="domain" description="HTH tetR-type" evidence="4">
    <location>
        <begin position="22"/>
        <end position="67"/>
    </location>
</feature>